<dbReference type="GO" id="GO:0051920">
    <property type="term" value="F:peroxiredoxin activity"/>
    <property type="evidence" value="ECO:0007669"/>
    <property type="project" value="InterPro"/>
</dbReference>
<dbReference type="Gene3D" id="1.20.1290.10">
    <property type="entry name" value="AhpD-like"/>
    <property type="match status" value="1"/>
</dbReference>
<dbReference type="PANTHER" id="PTHR33930:SF2">
    <property type="entry name" value="BLR3452 PROTEIN"/>
    <property type="match status" value="1"/>
</dbReference>
<dbReference type="Proteomes" id="UP000199158">
    <property type="component" value="Unassembled WGS sequence"/>
</dbReference>
<dbReference type="OrthoDB" id="9802489at2"/>
<evidence type="ECO:0000313" key="2">
    <source>
        <dbReference type="EMBL" id="SEN08723.1"/>
    </source>
</evidence>
<sequence>MNDYFDNLDEIEKNLKYFITNHREIYESYENFGKLVHEKGGPLDEKTRWLIKVALSADCQNEYSLTTHIKKAFCGGCTKEEIEHALLLVAPTAGFPKMMKGLLVLRNILEQDNK</sequence>
<dbReference type="AlphaFoldDB" id="A0A1H8DNE6"/>
<dbReference type="RefSeq" id="WP_092756064.1">
    <property type="nucleotide sequence ID" value="NZ_FOCG01000003.1"/>
</dbReference>
<reference evidence="2 3" key="1">
    <citation type="submission" date="2016-10" db="EMBL/GenBank/DDBJ databases">
        <authorList>
            <person name="de Groot N.N."/>
        </authorList>
    </citation>
    <scope>NUCLEOTIDE SEQUENCE [LARGE SCALE GENOMIC DNA]</scope>
    <source>
        <strain evidence="2 3">CGMCC 1.5070</strain>
    </source>
</reference>
<dbReference type="SUPFAM" id="SSF69118">
    <property type="entry name" value="AhpD-like"/>
    <property type="match status" value="1"/>
</dbReference>
<keyword evidence="2" id="KW-0560">Oxidoreductase</keyword>
<dbReference type="PANTHER" id="PTHR33930">
    <property type="entry name" value="ALKYL HYDROPEROXIDE REDUCTASE AHPD"/>
    <property type="match status" value="1"/>
</dbReference>
<evidence type="ECO:0000313" key="3">
    <source>
        <dbReference type="Proteomes" id="UP000199158"/>
    </source>
</evidence>
<gene>
    <name evidence="2" type="ORF">SAMN05216180_2706</name>
</gene>
<name>A0A1H8DNE6_9FIRM</name>
<organism evidence="2 3">
    <name type="scientific">Hydrogenoanaerobacterium saccharovorans</name>
    <dbReference type="NCBI Taxonomy" id="474960"/>
    <lineage>
        <taxon>Bacteria</taxon>
        <taxon>Bacillati</taxon>
        <taxon>Bacillota</taxon>
        <taxon>Clostridia</taxon>
        <taxon>Eubacteriales</taxon>
        <taxon>Oscillospiraceae</taxon>
        <taxon>Hydrogenoanaerobacterium</taxon>
    </lineage>
</organism>
<feature type="domain" description="Carboxymuconolactone decarboxylase-like" evidence="1">
    <location>
        <begin position="24"/>
        <end position="106"/>
    </location>
</feature>
<dbReference type="EMBL" id="FOCG01000003">
    <property type="protein sequence ID" value="SEN08723.1"/>
    <property type="molecule type" value="Genomic_DNA"/>
</dbReference>
<proteinExistence type="predicted"/>
<protein>
    <submittedName>
        <fullName evidence="2">Uncharacterized conserved protein YurZ, alkylhydroperoxidase/carboxymuconolactone decarboxylase family</fullName>
    </submittedName>
</protein>
<dbReference type="STRING" id="474960.SAMN05216180_2706"/>
<accession>A0A1H8DNE6</accession>
<evidence type="ECO:0000259" key="1">
    <source>
        <dbReference type="Pfam" id="PF02627"/>
    </source>
</evidence>
<dbReference type="Pfam" id="PF02627">
    <property type="entry name" value="CMD"/>
    <property type="match status" value="1"/>
</dbReference>
<dbReference type="InterPro" id="IPR029032">
    <property type="entry name" value="AhpD-like"/>
</dbReference>
<keyword evidence="3" id="KW-1185">Reference proteome</keyword>
<keyword evidence="2" id="KW-0575">Peroxidase</keyword>
<dbReference type="InterPro" id="IPR003779">
    <property type="entry name" value="CMD-like"/>
</dbReference>